<dbReference type="PANTHER" id="PTHR10441:SF2">
    <property type="entry name" value="T-CELL SURFACE GLYCOPROTEIN CD8 ALPHA CHAIN"/>
    <property type="match status" value="1"/>
</dbReference>
<evidence type="ECO:0000256" key="8">
    <source>
        <dbReference type="ARBA" id="ARBA00023136"/>
    </source>
</evidence>
<evidence type="ECO:0000256" key="3">
    <source>
        <dbReference type="ARBA" id="ARBA00022692"/>
    </source>
</evidence>
<reference evidence="16" key="2">
    <citation type="submission" date="2025-08" db="UniProtKB">
        <authorList>
            <consortium name="Ensembl"/>
        </authorList>
    </citation>
    <scope>IDENTIFICATION</scope>
</reference>
<evidence type="ECO:0008006" key="18">
    <source>
        <dbReference type="Google" id="ProtNLM"/>
    </source>
</evidence>
<evidence type="ECO:0000256" key="9">
    <source>
        <dbReference type="ARBA" id="ARBA00023139"/>
    </source>
</evidence>
<keyword evidence="13" id="KW-0393">Immunoglobulin domain</keyword>
<keyword evidence="4" id="KW-0732">Signal</keyword>
<evidence type="ECO:0000256" key="5">
    <source>
        <dbReference type="ARBA" id="ARBA00022859"/>
    </source>
</evidence>
<evidence type="ECO:0000256" key="13">
    <source>
        <dbReference type="ARBA" id="ARBA00023319"/>
    </source>
</evidence>
<evidence type="ECO:0000256" key="2">
    <source>
        <dbReference type="ARBA" id="ARBA00022475"/>
    </source>
</evidence>
<evidence type="ECO:0000256" key="11">
    <source>
        <dbReference type="ARBA" id="ARBA00023180"/>
    </source>
</evidence>
<keyword evidence="11" id="KW-0325">Glycoprotein</keyword>
<dbReference type="InterPro" id="IPR036179">
    <property type="entry name" value="Ig-like_dom_sf"/>
</dbReference>
<comment type="subcellular location">
    <subcellularLocation>
        <location evidence="1">Cell membrane</location>
        <topology evidence="1">Single-pass type I membrane protein</topology>
    </subcellularLocation>
</comment>
<sequence>MQEGEKTATNFEASWRRNSYRLVVKSFRAQDHGIYFCVSYINPGLHFSSGQPAFFPVTATKAAPTTPTAANHSSQDTMKDNSQQGPHAGTSNDNTPRFYCTMTMWVNLSCACLLLLTVITIAFPLSSLCFVSAGTSNEKTLNSICDVFLWVRVAGTGLLLLTAITITTTHCQSKLHPDTLHRFLQPHTTEHSPLLQGNGLSASCSHAAIAYPGHREC</sequence>
<reference evidence="16" key="3">
    <citation type="submission" date="2025-09" db="UniProtKB">
        <authorList>
            <consortium name="Ensembl"/>
        </authorList>
    </citation>
    <scope>IDENTIFICATION</scope>
</reference>
<keyword evidence="17" id="KW-1185">Reference proteome</keyword>
<evidence type="ECO:0000256" key="4">
    <source>
        <dbReference type="ARBA" id="ARBA00022729"/>
    </source>
</evidence>
<keyword evidence="8 15" id="KW-0472">Membrane</keyword>
<gene>
    <name evidence="16" type="primary">LOC104916556</name>
</gene>
<feature type="compositionally biased region" description="Polar residues" evidence="14">
    <location>
        <begin position="71"/>
        <end position="90"/>
    </location>
</feature>
<evidence type="ECO:0000313" key="16">
    <source>
        <dbReference type="Ensembl" id="ENSMGAP00000026570.1"/>
    </source>
</evidence>
<keyword evidence="3 15" id="KW-0812">Transmembrane</keyword>
<feature type="transmembrane region" description="Helical" evidence="15">
    <location>
        <begin position="147"/>
        <end position="166"/>
    </location>
</feature>
<organism evidence="16 17">
    <name type="scientific">Meleagris gallopavo</name>
    <name type="common">Wild turkey</name>
    <dbReference type="NCBI Taxonomy" id="9103"/>
    <lineage>
        <taxon>Eukaryota</taxon>
        <taxon>Metazoa</taxon>
        <taxon>Chordata</taxon>
        <taxon>Craniata</taxon>
        <taxon>Vertebrata</taxon>
        <taxon>Euteleostomi</taxon>
        <taxon>Archelosauria</taxon>
        <taxon>Archosauria</taxon>
        <taxon>Dinosauria</taxon>
        <taxon>Saurischia</taxon>
        <taxon>Theropoda</taxon>
        <taxon>Coelurosauria</taxon>
        <taxon>Aves</taxon>
        <taxon>Neognathae</taxon>
        <taxon>Galloanserae</taxon>
        <taxon>Galliformes</taxon>
        <taxon>Phasianidae</taxon>
        <taxon>Meleagridinae</taxon>
        <taxon>Meleagris</taxon>
    </lineage>
</organism>
<dbReference type="InParanoid" id="A0A803Y473"/>
<evidence type="ECO:0000256" key="14">
    <source>
        <dbReference type="SAM" id="MobiDB-lite"/>
    </source>
</evidence>
<feature type="transmembrane region" description="Helical" evidence="15">
    <location>
        <begin position="105"/>
        <end position="127"/>
    </location>
</feature>
<evidence type="ECO:0000256" key="6">
    <source>
        <dbReference type="ARBA" id="ARBA00022989"/>
    </source>
</evidence>
<evidence type="ECO:0000256" key="1">
    <source>
        <dbReference type="ARBA" id="ARBA00004251"/>
    </source>
</evidence>
<keyword evidence="9" id="KW-0564">Palmitate</keyword>
<dbReference type="Proteomes" id="UP000001645">
    <property type="component" value="Unplaced"/>
</dbReference>
<dbReference type="InterPro" id="IPR013783">
    <property type="entry name" value="Ig-like_fold"/>
</dbReference>
<keyword evidence="5" id="KW-0391">Immunity</keyword>
<keyword evidence="12" id="KW-0449">Lipoprotein</keyword>
<dbReference type="GO" id="GO:0002456">
    <property type="term" value="P:T cell mediated immunity"/>
    <property type="evidence" value="ECO:0007669"/>
    <property type="project" value="TreeGrafter"/>
</dbReference>
<keyword evidence="7" id="KW-1064">Adaptive immunity</keyword>
<feature type="region of interest" description="Disordered" evidence="14">
    <location>
        <begin position="65"/>
        <end position="90"/>
    </location>
</feature>
<keyword evidence="6 15" id="KW-1133">Transmembrane helix</keyword>
<dbReference type="Ensembl" id="ENSMGAT00000029396.1">
    <property type="protein sequence ID" value="ENSMGAP00000026570.1"/>
    <property type="gene ID" value="ENSMGAG00000019959.1"/>
</dbReference>
<dbReference type="GO" id="GO:0007166">
    <property type="term" value="P:cell surface receptor signaling pathway"/>
    <property type="evidence" value="ECO:0007669"/>
    <property type="project" value="TreeGrafter"/>
</dbReference>
<evidence type="ECO:0000256" key="10">
    <source>
        <dbReference type="ARBA" id="ARBA00023157"/>
    </source>
</evidence>
<proteinExistence type="predicted"/>
<reference evidence="16" key="1">
    <citation type="journal article" date="2010" name="PLoS Biol.">
        <title>Multi-platform next-generation sequencing of the domestic turkey (Meleagris gallopavo): genome assembly and analysis.</title>
        <authorList>
            <person name="Dalloul R.A."/>
            <person name="Long J.A."/>
            <person name="Zimin A.V."/>
            <person name="Aslam L."/>
            <person name="Beal K."/>
            <person name="Blomberg L.A."/>
            <person name="Bouffard P."/>
            <person name="Burt D.W."/>
            <person name="Crasta O."/>
            <person name="Crooijmans R.P."/>
            <person name="Cooper K."/>
            <person name="Coulombe R.A."/>
            <person name="De S."/>
            <person name="Delany M.E."/>
            <person name="Dodgson J.B."/>
            <person name="Dong J.J."/>
            <person name="Evans C."/>
            <person name="Frederickson K.M."/>
            <person name="Flicek P."/>
            <person name="Florea L."/>
            <person name="Folkerts O."/>
            <person name="Groenen M.A."/>
            <person name="Harkins T.T."/>
            <person name="Herrero J."/>
            <person name="Hoffmann S."/>
            <person name="Megens H.J."/>
            <person name="Jiang A."/>
            <person name="de Jong P."/>
            <person name="Kaiser P."/>
            <person name="Kim H."/>
            <person name="Kim K.W."/>
            <person name="Kim S."/>
            <person name="Langenberger D."/>
            <person name="Lee M.K."/>
            <person name="Lee T."/>
            <person name="Mane S."/>
            <person name="Marcais G."/>
            <person name="Marz M."/>
            <person name="McElroy A.P."/>
            <person name="Modise T."/>
            <person name="Nefedov M."/>
            <person name="Notredame C."/>
            <person name="Paton I.R."/>
            <person name="Payne W.S."/>
            <person name="Pertea G."/>
            <person name="Prickett D."/>
            <person name="Puiu D."/>
            <person name="Qioa D."/>
            <person name="Raineri E."/>
            <person name="Ruffier M."/>
            <person name="Salzberg S.L."/>
            <person name="Schatz M.C."/>
            <person name="Scheuring C."/>
            <person name="Schmidt C.J."/>
            <person name="Schroeder S."/>
            <person name="Searle S.M."/>
            <person name="Smith E.J."/>
            <person name="Smith J."/>
            <person name="Sonstegard T.S."/>
            <person name="Stadler P.F."/>
            <person name="Tafer H."/>
            <person name="Tu Z.J."/>
            <person name="Van Tassell C.P."/>
            <person name="Vilella A.J."/>
            <person name="Williams K.P."/>
            <person name="Yorke J.A."/>
            <person name="Zhang L."/>
            <person name="Zhang H.B."/>
            <person name="Zhang X."/>
            <person name="Zhang Y."/>
            <person name="Reed K.M."/>
        </authorList>
    </citation>
    <scope>NUCLEOTIDE SEQUENCE [LARGE SCALE GENOMIC DNA]</scope>
</reference>
<keyword evidence="2" id="KW-1003">Cell membrane</keyword>
<evidence type="ECO:0000256" key="7">
    <source>
        <dbReference type="ARBA" id="ARBA00023130"/>
    </source>
</evidence>
<dbReference type="GeneTree" id="ENSGT00940000156588"/>
<protein>
    <recommendedName>
        <fullName evidence="18">Immunoglobulin V-set domain-containing protein</fullName>
    </recommendedName>
</protein>
<dbReference type="Gene3D" id="2.60.40.10">
    <property type="entry name" value="Immunoglobulins"/>
    <property type="match status" value="1"/>
</dbReference>
<dbReference type="PANTHER" id="PTHR10441">
    <property type="entry name" value="CD8 ALPHA CHAIN"/>
    <property type="match status" value="1"/>
</dbReference>
<accession>A0A803Y473</accession>
<evidence type="ECO:0000256" key="12">
    <source>
        <dbReference type="ARBA" id="ARBA00023288"/>
    </source>
</evidence>
<dbReference type="AlphaFoldDB" id="A0A803Y473"/>
<dbReference type="GO" id="GO:0009897">
    <property type="term" value="C:external side of plasma membrane"/>
    <property type="evidence" value="ECO:0007669"/>
    <property type="project" value="TreeGrafter"/>
</dbReference>
<name>A0A803Y473_MELGA</name>
<evidence type="ECO:0000313" key="17">
    <source>
        <dbReference type="Proteomes" id="UP000001645"/>
    </source>
</evidence>
<evidence type="ECO:0000256" key="15">
    <source>
        <dbReference type="SAM" id="Phobius"/>
    </source>
</evidence>
<dbReference type="InterPro" id="IPR015468">
    <property type="entry name" value="CD8_asu"/>
</dbReference>
<dbReference type="SUPFAM" id="SSF48726">
    <property type="entry name" value="Immunoglobulin"/>
    <property type="match status" value="1"/>
</dbReference>
<dbReference type="GO" id="GO:0045065">
    <property type="term" value="P:cytotoxic T cell differentiation"/>
    <property type="evidence" value="ECO:0007669"/>
    <property type="project" value="TreeGrafter"/>
</dbReference>
<keyword evidence="10" id="KW-1015">Disulfide bond</keyword>